<reference evidence="4" key="3">
    <citation type="journal article" date="2012" name="PLoS Pathog.">
        <title>Comparative genomics of the apicomplexan parasites Toxoplasma gondii and Neospora caninum: Coccidia differing in host range and transmission strategy.</title>
        <authorList>
            <person name="Reid A.J."/>
            <person name="Vermont S.J."/>
            <person name="Cotton J.A."/>
            <person name="Harris D."/>
            <person name="Hill-Cawthorne G.A."/>
            <person name="Konen-Waisman S."/>
            <person name="Latham S.M."/>
            <person name="Mourier T."/>
            <person name="Norton R."/>
            <person name="Quail M.A."/>
            <person name="Sanders M."/>
            <person name="Shanmugam D."/>
            <person name="Sohal A."/>
            <person name="Wasmuth J.D."/>
            <person name="Brunk B."/>
            <person name="Grigg M.E."/>
            <person name="Howard J.C."/>
            <person name="Parkinson J."/>
            <person name="Roos D.S."/>
            <person name="Trees A.J."/>
            <person name="Berriman M."/>
            <person name="Pain A."/>
            <person name="Wastling J.M."/>
        </authorList>
    </citation>
    <scope>NUCLEOTIDE SEQUENCE [LARGE SCALE GENOMIC DNA]</scope>
    <source>
        <strain evidence="4">Liverpool</strain>
    </source>
</reference>
<dbReference type="EMBL" id="LN714480">
    <property type="protein sequence ID" value="CEL66008.1"/>
    <property type="molecule type" value="Genomic_DNA"/>
</dbReference>
<dbReference type="AlphaFoldDB" id="F0VEA3"/>
<dbReference type="OrthoDB" id="10520071at2759"/>
<reference evidence="2" key="2">
    <citation type="submission" date="2011-03" db="EMBL/GenBank/DDBJ databases">
        <title>Comparative genomics and transcriptomics of Neospora caninum and Toxoplasma gondii.</title>
        <authorList>
            <person name="Reid A.J."/>
            <person name="Sohal A."/>
            <person name="Harris D."/>
            <person name="Quail M."/>
            <person name="Sanders M."/>
            <person name="Berriman M."/>
            <person name="Wastling J.M."/>
            <person name="Pain A."/>
        </authorList>
    </citation>
    <scope>NUCLEOTIDE SEQUENCE</scope>
    <source>
        <strain evidence="2">Liverpool</strain>
    </source>
</reference>
<feature type="region of interest" description="Disordered" evidence="1">
    <location>
        <begin position="51"/>
        <end position="102"/>
    </location>
</feature>
<evidence type="ECO:0000313" key="4">
    <source>
        <dbReference type="Proteomes" id="UP000007494"/>
    </source>
</evidence>
<reference evidence="2" key="1">
    <citation type="submission" date="2011-02" db="EMBL/GenBank/DDBJ databases">
        <authorList>
            <person name="Aslett M."/>
        </authorList>
    </citation>
    <scope>NUCLEOTIDE SEQUENCE</scope>
    <source>
        <strain evidence="2">Liverpool</strain>
    </source>
</reference>
<evidence type="ECO:0000313" key="2">
    <source>
        <dbReference type="EMBL" id="CBZ52047.1"/>
    </source>
</evidence>
<feature type="compositionally biased region" description="Polar residues" evidence="1">
    <location>
        <begin position="51"/>
        <end position="66"/>
    </location>
</feature>
<evidence type="ECO:0000313" key="3">
    <source>
        <dbReference type="EMBL" id="CEL66008.1"/>
    </source>
</evidence>
<dbReference type="RefSeq" id="XP_003882079.1">
    <property type="nucleotide sequence ID" value="XM_003882030.1"/>
</dbReference>
<dbReference type="VEuPathDB" id="ToxoDB:NCLIV_018370"/>
<gene>
    <name evidence="3" type="ORF">BN1204_018370</name>
    <name evidence="2" type="ORF">NCLIV_018370</name>
</gene>
<dbReference type="Proteomes" id="UP000007494">
    <property type="component" value="Chromosome VI"/>
</dbReference>
<dbReference type="eggNOG" id="ENOG502R0J6">
    <property type="taxonomic scope" value="Eukaryota"/>
</dbReference>
<reference evidence="3" key="4">
    <citation type="journal article" date="2015" name="PLoS ONE">
        <title>Comprehensive Evaluation of Toxoplasma gondii VEG and Neospora caninum LIV Genomes with Tachyzoite Stage Transcriptome and Proteome Defines Novel Transcript Features.</title>
        <authorList>
            <person name="Ramaprasad A."/>
            <person name="Mourier T."/>
            <person name="Naeem R."/>
            <person name="Malas T.B."/>
            <person name="Moussa E."/>
            <person name="Panigrahi A."/>
            <person name="Vermont S.J."/>
            <person name="Otto T.D."/>
            <person name="Wastling J."/>
            <person name="Pain A."/>
        </authorList>
    </citation>
    <scope>NUCLEOTIDE SEQUENCE</scope>
    <source>
        <strain evidence="3">Liverpool</strain>
    </source>
</reference>
<sequence>MNADESGITSGLALGSCEVFDFGHGVPASWFTNNEDKIMVTSVKSRTAIETTPVSVEQNSFPSVENTPKEGSPAERAAISETEQGSDTSGRGAAHRQETHQAEDERFLDLLQQLNEKNAFNYGGEKSGNCCCRACLLTDARREELLTVRRKDWLCC</sequence>
<keyword evidence="4" id="KW-1185">Reference proteome</keyword>
<protein>
    <submittedName>
        <fullName evidence="2">Uncharacterized protein</fullName>
    </submittedName>
</protein>
<dbReference type="OMA" id="ENASRNC"/>
<evidence type="ECO:0000256" key="1">
    <source>
        <dbReference type="SAM" id="MobiDB-lite"/>
    </source>
</evidence>
<dbReference type="GeneID" id="13444834"/>
<dbReference type="InParanoid" id="F0VEA3"/>
<dbReference type="EMBL" id="FR823387">
    <property type="protein sequence ID" value="CBZ52047.1"/>
    <property type="molecule type" value="Genomic_DNA"/>
</dbReference>
<proteinExistence type="predicted"/>
<name>F0VEA3_NEOCL</name>
<organism evidence="2 4">
    <name type="scientific">Neospora caninum (strain Liverpool)</name>
    <dbReference type="NCBI Taxonomy" id="572307"/>
    <lineage>
        <taxon>Eukaryota</taxon>
        <taxon>Sar</taxon>
        <taxon>Alveolata</taxon>
        <taxon>Apicomplexa</taxon>
        <taxon>Conoidasida</taxon>
        <taxon>Coccidia</taxon>
        <taxon>Eucoccidiorida</taxon>
        <taxon>Eimeriorina</taxon>
        <taxon>Sarcocystidae</taxon>
        <taxon>Neospora</taxon>
    </lineage>
</organism>
<accession>F0VEA3</accession>